<organism evidence="2 3">
    <name type="scientific">Primorskyibacter flagellatus</name>
    <dbReference type="NCBI Taxonomy" id="1387277"/>
    <lineage>
        <taxon>Bacteria</taxon>
        <taxon>Pseudomonadati</taxon>
        <taxon>Pseudomonadota</taxon>
        <taxon>Alphaproteobacteria</taxon>
        <taxon>Rhodobacterales</taxon>
        <taxon>Roseobacteraceae</taxon>
        <taxon>Primorskyibacter</taxon>
    </lineage>
</organism>
<proteinExistence type="predicted"/>
<name>A0A1W2DZ46_9RHOB</name>
<feature type="domain" description="TfoX N-terminal" evidence="1">
    <location>
        <begin position="14"/>
        <end position="100"/>
    </location>
</feature>
<gene>
    <name evidence="2" type="ORF">SAMN06295998_11925</name>
</gene>
<dbReference type="InterPro" id="IPR007076">
    <property type="entry name" value="TfoX_N"/>
</dbReference>
<sequence length="110" mass="12107">MAYDEALAARVRNALSDAGELREQKMMGALCFMIGDHMCCGVTGNALMVRVGRDGYDTALAEEHVRPMEMTGGRRPRGFVLVDPPGIGTDEALHRWIRRGRTFVSTLPAK</sequence>
<evidence type="ECO:0000259" key="1">
    <source>
        <dbReference type="Pfam" id="PF04993"/>
    </source>
</evidence>
<dbReference type="Gene3D" id="3.30.1460.30">
    <property type="entry name" value="YgaC/TfoX-N like chaperone"/>
    <property type="match status" value="1"/>
</dbReference>
<dbReference type="STRING" id="1387277.SAMN06295998_11925"/>
<dbReference type="Proteomes" id="UP000192330">
    <property type="component" value="Unassembled WGS sequence"/>
</dbReference>
<dbReference type="EMBL" id="FWYD01000019">
    <property type="protein sequence ID" value="SMD02118.1"/>
    <property type="molecule type" value="Genomic_DNA"/>
</dbReference>
<evidence type="ECO:0000313" key="3">
    <source>
        <dbReference type="Proteomes" id="UP000192330"/>
    </source>
</evidence>
<dbReference type="RefSeq" id="WP_084354084.1">
    <property type="nucleotide sequence ID" value="NZ_FWYD01000019.1"/>
</dbReference>
<dbReference type="Pfam" id="PF04993">
    <property type="entry name" value="TfoX_N"/>
    <property type="match status" value="1"/>
</dbReference>
<accession>A0A1W2DZ46</accession>
<dbReference type="OrthoDB" id="214902at2"/>
<dbReference type="AlphaFoldDB" id="A0A1W2DZ46"/>
<dbReference type="SUPFAM" id="SSF159894">
    <property type="entry name" value="YgaC/TfoX-N like"/>
    <property type="match status" value="1"/>
</dbReference>
<reference evidence="2 3" key="1">
    <citation type="submission" date="2017-04" db="EMBL/GenBank/DDBJ databases">
        <authorList>
            <person name="Afonso C.L."/>
            <person name="Miller P.J."/>
            <person name="Scott M.A."/>
            <person name="Spackman E."/>
            <person name="Goraichik I."/>
            <person name="Dimitrov K.M."/>
            <person name="Suarez D.L."/>
            <person name="Swayne D.E."/>
        </authorList>
    </citation>
    <scope>NUCLEOTIDE SEQUENCE [LARGE SCALE GENOMIC DNA]</scope>
    <source>
        <strain evidence="2 3">CGMCC 1.12644</strain>
    </source>
</reference>
<keyword evidence="3" id="KW-1185">Reference proteome</keyword>
<protein>
    <submittedName>
        <fullName evidence="2">TfoX N-terminal domain-containing protein</fullName>
    </submittedName>
</protein>
<evidence type="ECO:0000313" key="2">
    <source>
        <dbReference type="EMBL" id="SMD02118.1"/>
    </source>
</evidence>